<dbReference type="InterPro" id="IPR003593">
    <property type="entry name" value="AAA+_ATPase"/>
</dbReference>
<accession>A0ABU2FFE3</accession>
<reference evidence="7 8" key="1">
    <citation type="submission" date="2022-06" db="EMBL/GenBank/DDBJ databases">
        <title>Haloarcula sp. a new haloarchaeum isolate from saline soil.</title>
        <authorList>
            <person name="Strakova D."/>
            <person name="Galisteo C."/>
            <person name="Sanchez-Porro C."/>
            <person name="Ventosa A."/>
        </authorList>
    </citation>
    <scope>NUCLEOTIDE SEQUENCE [LARGE SCALE GENOMIC DNA]</scope>
    <source>
        <strain evidence="7 8">S1CR25-12</strain>
    </source>
</reference>
<sequence length="349" mass="37913">MAHAQTGSRHEHTVPDDLAVAAENVHVTYDDGTEAVRGVDLSVAEGEFFGFLGPNGAGKTTTVRTLVTLLHPTRGSVRINGYDTRTEPQAVRESIGYMAQETSIDLELTPRENLRVACEMYGVPAAQRSERIDRLLDLVDLRDVEARRAETFSGGMRKRLDTATVLVHRPPVVFLDEPTTGLDPEARRRVWDYIERINDRGTTVFLTTQYLEEADRLCDRLALLEDGQVTARGTPDALKATAGTARLAVELADATDRERRRLADALRASSAFEAATVERTAEGLAVETSDVDDVVQEVFAALCDASVGVTGLDVGEPTLDDVFFALTDGREPGGDGRSDDAVAPMEAGR</sequence>
<evidence type="ECO:0000256" key="5">
    <source>
        <dbReference type="SAM" id="MobiDB-lite"/>
    </source>
</evidence>
<feature type="region of interest" description="Disordered" evidence="5">
    <location>
        <begin position="327"/>
        <end position="349"/>
    </location>
</feature>
<evidence type="ECO:0000256" key="1">
    <source>
        <dbReference type="ARBA" id="ARBA00022448"/>
    </source>
</evidence>
<dbReference type="InterPro" id="IPR025302">
    <property type="entry name" value="DrrA1/2-like_C"/>
</dbReference>
<dbReference type="PANTHER" id="PTHR43582">
    <property type="entry name" value="LINEARMYCIN RESISTANCE ATP-BINDING PROTEIN LNRL"/>
    <property type="match status" value="1"/>
</dbReference>
<dbReference type="NCBIfam" id="TIGR01188">
    <property type="entry name" value="drrA"/>
    <property type="match status" value="1"/>
</dbReference>
<evidence type="ECO:0000313" key="7">
    <source>
        <dbReference type="EMBL" id="MDS0260451.1"/>
    </source>
</evidence>
<dbReference type="Pfam" id="PF00005">
    <property type="entry name" value="ABC_tran"/>
    <property type="match status" value="1"/>
</dbReference>
<feature type="domain" description="ABC transporter" evidence="6">
    <location>
        <begin position="20"/>
        <end position="251"/>
    </location>
</feature>
<feature type="compositionally biased region" description="Basic and acidic residues" evidence="5">
    <location>
        <begin position="328"/>
        <end position="340"/>
    </location>
</feature>
<dbReference type="GO" id="GO:0005524">
    <property type="term" value="F:ATP binding"/>
    <property type="evidence" value="ECO:0007669"/>
    <property type="project" value="UniProtKB-KW"/>
</dbReference>
<dbReference type="SUPFAM" id="SSF52540">
    <property type="entry name" value="P-loop containing nucleoside triphosphate hydrolases"/>
    <property type="match status" value="1"/>
</dbReference>
<proteinExistence type="inferred from homology"/>
<evidence type="ECO:0000256" key="3">
    <source>
        <dbReference type="ARBA" id="ARBA00022840"/>
    </source>
</evidence>
<dbReference type="InterPro" id="IPR027417">
    <property type="entry name" value="P-loop_NTPase"/>
</dbReference>
<dbReference type="RefSeq" id="WP_310920113.1">
    <property type="nucleotide sequence ID" value="NZ_JAMQON010000003.1"/>
</dbReference>
<keyword evidence="1" id="KW-0813">Transport</keyword>
<organism evidence="7 8">
    <name type="scientific">Haloarcula saliterrae</name>
    <dbReference type="NCBI Taxonomy" id="2950534"/>
    <lineage>
        <taxon>Archaea</taxon>
        <taxon>Methanobacteriati</taxon>
        <taxon>Methanobacteriota</taxon>
        <taxon>Stenosarchaea group</taxon>
        <taxon>Halobacteria</taxon>
        <taxon>Halobacteriales</taxon>
        <taxon>Haloarculaceae</taxon>
        <taxon>Haloarcula</taxon>
    </lineage>
</organism>
<name>A0ABU2FFE3_9EURY</name>
<dbReference type="Gene3D" id="3.40.50.300">
    <property type="entry name" value="P-loop containing nucleotide triphosphate hydrolases"/>
    <property type="match status" value="1"/>
</dbReference>
<dbReference type="EMBL" id="JAMQON010000003">
    <property type="protein sequence ID" value="MDS0260451.1"/>
    <property type="molecule type" value="Genomic_DNA"/>
</dbReference>
<gene>
    <name evidence="7" type="ORF">NDI56_13685</name>
</gene>
<dbReference type="InterPro" id="IPR005894">
    <property type="entry name" value="DrrA"/>
</dbReference>
<dbReference type="Pfam" id="PF13732">
    <property type="entry name" value="DrrA1-3_C"/>
    <property type="match status" value="1"/>
</dbReference>
<evidence type="ECO:0000259" key="6">
    <source>
        <dbReference type="PROSITE" id="PS50893"/>
    </source>
</evidence>
<dbReference type="InterPro" id="IPR003439">
    <property type="entry name" value="ABC_transporter-like_ATP-bd"/>
</dbReference>
<keyword evidence="2" id="KW-0547">Nucleotide-binding</keyword>
<keyword evidence="8" id="KW-1185">Reference proteome</keyword>
<evidence type="ECO:0000256" key="2">
    <source>
        <dbReference type="ARBA" id="ARBA00022741"/>
    </source>
</evidence>
<dbReference type="PANTHER" id="PTHR43582:SF2">
    <property type="entry name" value="LINEARMYCIN RESISTANCE ATP-BINDING PROTEIN LNRL"/>
    <property type="match status" value="1"/>
</dbReference>
<evidence type="ECO:0000256" key="4">
    <source>
        <dbReference type="ARBA" id="ARBA00049985"/>
    </source>
</evidence>
<dbReference type="PROSITE" id="PS50893">
    <property type="entry name" value="ABC_TRANSPORTER_2"/>
    <property type="match status" value="1"/>
</dbReference>
<dbReference type="SMART" id="SM00382">
    <property type="entry name" value="AAA"/>
    <property type="match status" value="1"/>
</dbReference>
<comment type="caution">
    <text evidence="7">The sequence shown here is derived from an EMBL/GenBank/DDBJ whole genome shotgun (WGS) entry which is preliminary data.</text>
</comment>
<evidence type="ECO:0000313" key="8">
    <source>
        <dbReference type="Proteomes" id="UP001259659"/>
    </source>
</evidence>
<keyword evidence="3 7" id="KW-0067">ATP-binding</keyword>
<protein>
    <submittedName>
        <fullName evidence="7">ATP-binding cassette domain-containing protein</fullName>
    </submittedName>
</protein>
<comment type="similarity">
    <text evidence="4">Belongs to the ABC transporter superfamily. Drug exporter-1 (DrugE1) (TC 3.A.1.105) family.</text>
</comment>
<dbReference type="Proteomes" id="UP001259659">
    <property type="component" value="Unassembled WGS sequence"/>
</dbReference>